<proteinExistence type="predicted"/>
<evidence type="ECO:0008006" key="5">
    <source>
        <dbReference type="Google" id="ProtNLM"/>
    </source>
</evidence>
<evidence type="ECO:0000259" key="2">
    <source>
        <dbReference type="Pfam" id="PF19778"/>
    </source>
</evidence>
<protein>
    <recommendedName>
        <fullName evidence="5">Type III restriction endonuclease subunit R</fullName>
    </recommendedName>
</protein>
<organism evidence="3 4">
    <name type="scientific">Methanimicrococcus stummii</name>
    <dbReference type="NCBI Taxonomy" id="3028294"/>
    <lineage>
        <taxon>Archaea</taxon>
        <taxon>Methanobacteriati</taxon>
        <taxon>Methanobacteriota</taxon>
        <taxon>Stenosarchaea group</taxon>
        <taxon>Methanomicrobia</taxon>
        <taxon>Methanosarcinales</taxon>
        <taxon>Methanosarcinaceae</taxon>
        <taxon>Methanimicrococcus</taxon>
    </lineage>
</organism>
<dbReference type="AlphaFoldDB" id="A0AA96V9W8"/>
<reference evidence="3 4" key="1">
    <citation type="submission" date="2023-07" db="EMBL/GenBank/DDBJ databases">
        <title>Closed genome sequence of Methanimicrococcus sp. Es2.</title>
        <authorList>
            <person name="Protasov E."/>
            <person name="Platt K."/>
            <person name="Reeh H."/>
            <person name="Poehlein A."/>
            <person name="Daniel R."/>
            <person name="Brune A."/>
        </authorList>
    </citation>
    <scope>NUCLEOTIDE SEQUENCE [LARGE SCALE GENOMIC DNA]</scope>
    <source>
        <strain evidence="3 4">Es2</strain>
    </source>
</reference>
<feature type="domain" description="Type III restriction enzyme C-terminal endonuclease" evidence="2">
    <location>
        <begin position="885"/>
        <end position="992"/>
    </location>
</feature>
<dbReference type="Gene3D" id="3.40.50.300">
    <property type="entry name" value="P-loop containing nucleotide triphosphate hydrolases"/>
    <property type="match status" value="2"/>
</dbReference>
<evidence type="ECO:0000313" key="4">
    <source>
        <dbReference type="Proteomes" id="UP001302662"/>
    </source>
</evidence>
<keyword evidence="4" id="KW-1185">Reference proteome</keyword>
<dbReference type="InterPro" id="IPR045572">
    <property type="entry name" value="RE_endonuc_C"/>
</dbReference>
<dbReference type="SUPFAM" id="SSF52540">
    <property type="entry name" value="P-loop containing nucleoside triphosphate hydrolases"/>
    <property type="match status" value="2"/>
</dbReference>
<name>A0AA96V9W8_9EURY</name>
<gene>
    <name evidence="3" type="ORF">MmiEs2_05200</name>
</gene>
<accession>A0AA96V9W8</accession>
<dbReference type="InterPro" id="IPR006935">
    <property type="entry name" value="Helicase/UvrB_N"/>
</dbReference>
<sequence length="1009" mass="116925">MKLQFDADLEYQHQAVSSVVDLFKGQLPKQTFFTIPYYEKQSRLGELGFGIGNRLELDEEDILKNLKHVQLVNRLSQSQSLEKPMNFTVEMETGTGKTYVYIRSILELNKKYGFSKFIVVVPNIAIKEGVYKSFEITKEHFKSLYDNTIYDYFIYDSSKLDQVRSYAANDNISIMIINIDAFRKSFDEPEKESKSNLIHRVNEKLDGFKPIEIIQETNPIVIIDEPQSVDTTTKSKEAIKSLNPMCILRYSATHVEKHHMVYKLDAVDSYNEKLVKQIEVAGLETSDQHNTAYIRLISVDNKKSPIKAKVEIDVKSKGIVTRKTITVKQGDDLFEKSGNRGVYEGYMIREIYCGDLGYISFTGKSDIIEVGQVIGDADTLALKELQIRKTIEEHLDKEVILNKRGIKVLSLFFIDRVSNYRIYDEEGNRQNGIYADLFEKNYLDLIRLPKYKELRWLDDDVKSVHNGYFSVDKAKKDKQGEKIIKDTSGSTVADEDAYNLIMKDKETLLSFDSKLRFIFSHSTLREGWDNPNVFQICTLNKTEKDLKKRQEIGRGLRLCVNQNGERQFGFEINTLTVMANESYEEFAEKLQKEYEEDSGIRFGFIEPHIFADIILENVGREERASYMGESITEDMVLGQGKSETLYQFMIDKKYIDSKGKIQSELKEALDKNSLDLPSEFEDYRPEIENRCLKASQNLNIKNNAKKETIKLNKAVYLSEDFKDLWDRIKYKTTYSVNFDSEKLIEECCKGLKNLTIPKMKIVYSKSKYDIESSGIKTTETDRRTEEITEFSGNLPDIISYLQNTTNLTRKTIAEILIQSDQLNLFQRNPQKFMEEVSRIIKSTMQSMIVDGIKYTRIGDHEYYAQELFETEELTGYLEQNMIKSERSVYDHTIYQSAVEKNFANKLENHKSVELYVKLPGWFKINTPLHAYNPDWAVLINDCGTKKLYFVLETKGNIDTDQINPSESLKIGYGREHFKAINAEMNVNVTFEPVDDFNKFIEKYCGPDYL</sequence>
<dbReference type="Proteomes" id="UP001302662">
    <property type="component" value="Chromosome"/>
</dbReference>
<evidence type="ECO:0000313" key="3">
    <source>
        <dbReference type="EMBL" id="WNY28335.1"/>
    </source>
</evidence>
<dbReference type="InterPro" id="IPR027417">
    <property type="entry name" value="P-loop_NTPase"/>
</dbReference>
<feature type="domain" description="Helicase/UvrB N-terminal" evidence="1">
    <location>
        <begin position="12"/>
        <end position="253"/>
    </location>
</feature>
<dbReference type="GO" id="GO:0005524">
    <property type="term" value="F:ATP binding"/>
    <property type="evidence" value="ECO:0007669"/>
    <property type="project" value="InterPro"/>
</dbReference>
<dbReference type="EMBL" id="CP131062">
    <property type="protein sequence ID" value="WNY28335.1"/>
    <property type="molecule type" value="Genomic_DNA"/>
</dbReference>
<dbReference type="GO" id="GO:0015668">
    <property type="term" value="F:type III site-specific deoxyribonuclease activity"/>
    <property type="evidence" value="ECO:0007669"/>
    <property type="project" value="InterPro"/>
</dbReference>
<dbReference type="Pfam" id="PF04851">
    <property type="entry name" value="ResIII"/>
    <property type="match status" value="1"/>
</dbReference>
<dbReference type="GO" id="GO:0003677">
    <property type="term" value="F:DNA binding"/>
    <property type="evidence" value="ECO:0007669"/>
    <property type="project" value="InterPro"/>
</dbReference>
<dbReference type="KEGG" id="mees:MmiEs2_05200"/>
<evidence type="ECO:0000259" key="1">
    <source>
        <dbReference type="Pfam" id="PF04851"/>
    </source>
</evidence>
<dbReference type="Pfam" id="PF19778">
    <property type="entry name" value="RE_endonuc"/>
    <property type="match status" value="1"/>
</dbReference>